<dbReference type="NCBIfam" id="TIGR00241">
    <property type="entry name" value="CoA_E_activ"/>
    <property type="match status" value="1"/>
</dbReference>
<dbReference type="PANTHER" id="PTHR32329">
    <property type="entry name" value="BIFUNCTIONAL PROTEIN [INCLUDES 2-HYDROXYACYL-COA DEHYDRATASE (N-TER) AND ITS ACTIVATOR DOMAIN (C_TERM)-RELATED"/>
    <property type="match status" value="1"/>
</dbReference>
<proteinExistence type="predicted"/>
<evidence type="ECO:0000256" key="2">
    <source>
        <dbReference type="ARBA" id="ARBA00022723"/>
    </source>
</evidence>
<organism evidence="6 7">
    <name type="scientific">Tepidibacter hydrothermalis</name>
    <dbReference type="NCBI Taxonomy" id="3036126"/>
    <lineage>
        <taxon>Bacteria</taxon>
        <taxon>Bacillati</taxon>
        <taxon>Bacillota</taxon>
        <taxon>Clostridia</taxon>
        <taxon>Peptostreptococcales</taxon>
        <taxon>Peptostreptococcaceae</taxon>
        <taxon>Tepidibacter</taxon>
    </lineage>
</organism>
<gene>
    <name evidence="6" type="ORF">P4S50_12490</name>
</gene>
<keyword evidence="3" id="KW-0408">Iron</keyword>
<name>A0ABY8E8G8_9FIRM</name>
<keyword evidence="2" id="KW-0479">Metal-binding</keyword>
<dbReference type="Pfam" id="PF01869">
    <property type="entry name" value="BcrAD_BadFG"/>
    <property type="match status" value="1"/>
</dbReference>
<accession>A0ABY8E8G8</accession>
<sequence>MLKLYTIGIDIGSVATKIVLMKDKKIVEYRVCPSGWNPKETCESLVDDMLYNNDLNKKDIKSIVATGYGRVALDFVDKKITEITCHAKGAKFLNEKTSAIIDIGGQDSKAIELDDDGRVLNFIMNDKCAAGTGRFLEVICNAMDIDVEELSDMAYNGTPVKINSMCTVFAESEIISLKSKGAKKEDIASGLVHSIVDKVSSLTSKINLNEEVFFSGGLCTNKYLKDALQKRLNKKINTDDRAQFTGAIGAALLG</sequence>
<comment type="cofactor">
    <cofactor evidence="1">
        <name>[4Fe-4S] cluster</name>
        <dbReference type="ChEBI" id="CHEBI:49883"/>
    </cofactor>
</comment>
<dbReference type="InterPro" id="IPR043129">
    <property type="entry name" value="ATPase_NBD"/>
</dbReference>
<dbReference type="PANTHER" id="PTHR32329:SF2">
    <property type="entry name" value="BIFUNCTIONAL PROTEIN [INCLUDES 2-HYDROXYACYL-COA DEHYDRATASE (N-TER) AND ITS ACTIVATOR DOMAIN (C_TERM)"/>
    <property type="match status" value="1"/>
</dbReference>
<keyword evidence="4" id="KW-0411">Iron-sulfur</keyword>
<evidence type="ECO:0000256" key="1">
    <source>
        <dbReference type="ARBA" id="ARBA00001966"/>
    </source>
</evidence>
<dbReference type="InterPro" id="IPR002731">
    <property type="entry name" value="ATPase_BadF"/>
</dbReference>
<evidence type="ECO:0000256" key="3">
    <source>
        <dbReference type="ARBA" id="ARBA00023004"/>
    </source>
</evidence>
<evidence type="ECO:0000256" key="4">
    <source>
        <dbReference type="ARBA" id="ARBA00023014"/>
    </source>
</evidence>
<dbReference type="InterPro" id="IPR051805">
    <property type="entry name" value="Dehydratase_Activator_Redct"/>
</dbReference>
<dbReference type="SUPFAM" id="SSF53067">
    <property type="entry name" value="Actin-like ATPase domain"/>
    <property type="match status" value="1"/>
</dbReference>
<evidence type="ECO:0000313" key="6">
    <source>
        <dbReference type="EMBL" id="WFD09201.1"/>
    </source>
</evidence>
<dbReference type="Gene3D" id="3.30.420.40">
    <property type="match status" value="2"/>
</dbReference>
<dbReference type="RefSeq" id="WP_277731122.1">
    <property type="nucleotide sequence ID" value="NZ_CP120733.1"/>
</dbReference>
<evidence type="ECO:0000313" key="7">
    <source>
        <dbReference type="Proteomes" id="UP001222800"/>
    </source>
</evidence>
<dbReference type="CDD" id="cd24036">
    <property type="entry name" value="ASKHA_NBD_BcrAD_BadFG_HgdC_HadI"/>
    <property type="match status" value="1"/>
</dbReference>
<evidence type="ECO:0000259" key="5">
    <source>
        <dbReference type="Pfam" id="PF01869"/>
    </source>
</evidence>
<dbReference type="EMBL" id="CP120733">
    <property type="protein sequence ID" value="WFD09201.1"/>
    <property type="molecule type" value="Genomic_DNA"/>
</dbReference>
<keyword evidence="7" id="KW-1185">Reference proteome</keyword>
<protein>
    <submittedName>
        <fullName evidence="6">Acyl-CoA dehydratase activase</fullName>
    </submittedName>
</protein>
<reference evidence="6 7" key="1">
    <citation type="submission" date="2023-03" db="EMBL/GenBank/DDBJ databases">
        <title>Complete genome sequence of Tepidibacter sp. SWIR-1, isolated from a deep-sea hydrothermal vent.</title>
        <authorList>
            <person name="Li X."/>
        </authorList>
    </citation>
    <scope>NUCLEOTIDE SEQUENCE [LARGE SCALE GENOMIC DNA]</scope>
    <source>
        <strain evidence="6 7">SWIR-1</strain>
    </source>
</reference>
<dbReference type="InterPro" id="IPR008275">
    <property type="entry name" value="CoA_E_activase_dom"/>
</dbReference>
<feature type="domain" description="ATPase BadF/BadG/BcrA/BcrD type" evidence="5">
    <location>
        <begin position="7"/>
        <end position="254"/>
    </location>
</feature>
<dbReference type="Proteomes" id="UP001222800">
    <property type="component" value="Chromosome"/>
</dbReference>